<organism evidence="1">
    <name type="scientific">Macaca fascicularis</name>
    <name type="common">Crab-eating macaque</name>
    <name type="synonym">Cynomolgus monkey</name>
    <dbReference type="NCBI Taxonomy" id="9541"/>
    <lineage>
        <taxon>Eukaryota</taxon>
        <taxon>Metazoa</taxon>
        <taxon>Chordata</taxon>
        <taxon>Craniata</taxon>
        <taxon>Vertebrata</taxon>
        <taxon>Euteleostomi</taxon>
        <taxon>Mammalia</taxon>
        <taxon>Eutheria</taxon>
        <taxon>Euarchontoglires</taxon>
        <taxon>Primates</taxon>
        <taxon>Haplorrhini</taxon>
        <taxon>Catarrhini</taxon>
        <taxon>Cercopithecidae</taxon>
        <taxon>Cercopithecinae</taxon>
        <taxon>Macaca</taxon>
    </lineage>
</organism>
<name>I7GLN0_MACFA</name>
<accession>I7GLN0</accession>
<sequence>MYLCLSLDFFSFCFFRIAMVCSVYISFNERYACTRLCRKHCFRFNRLGLCPFT</sequence>
<protein>
    <submittedName>
        <fullName evidence="1">Macaca fascicularis brain cDNA clone: QflA-18923, similar to human transmembrane protein 1 (TMEM1), mRNA, RefSeq: NM_003274.2</fullName>
    </submittedName>
</protein>
<dbReference type="AlphaFoldDB" id="I7GLN0"/>
<keyword evidence="1" id="KW-0812">Transmembrane</keyword>
<dbReference type="EMBL" id="AB172605">
    <property type="protein sequence ID" value="BAE89667.1"/>
    <property type="molecule type" value="mRNA"/>
</dbReference>
<proteinExistence type="evidence at transcript level"/>
<reference evidence="1" key="1">
    <citation type="journal article" date="2007" name="PLoS Biol.">
        <title>Rate of evolution in brain-expressed genes in humans and other primates.</title>
        <authorList>
            <person name="Wang H.-Y."/>
            <person name="Chien H.-C."/>
            <person name="Osada N."/>
            <person name="Hashimoto K."/>
            <person name="Sugano S."/>
            <person name="Gojobori T."/>
            <person name="Chou C.-K."/>
            <person name="Tsai S.-F."/>
            <person name="Wu C.-I."/>
            <person name="Shen C.-K.J."/>
        </authorList>
    </citation>
    <scope>NUCLEOTIDE SEQUENCE</scope>
</reference>
<keyword evidence="1" id="KW-0472">Membrane</keyword>
<evidence type="ECO:0000313" key="1">
    <source>
        <dbReference type="EMBL" id="BAE89667.1"/>
    </source>
</evidence>